<evidence type="ECO:0000313" key="7">
    <source>
        <dbReference type="Proteomes" id="UP000046395"/>
    </source>
</evidence>
<name>A0A5S6Q2S6_TRIMR</name>
<dbReference type="SUPFAM" id="SSF89124">
    <property type="entry name" value="Nop domain"/>
    <property type="match status" value="1"/>
</dbReference>
<dbReference type="WBParaSite" id="TMUE_0000001503.1">
    <property type="protein sequence ID" value="TMUE_0000001503.1"/>
    <property type="gene ID" value="WBGene00297394"/>
</dbReference>
<dbReference type="PANTHER" id="PTHR10894:SF1">
    <property type="entry name" value="NUCLEOLAR PROTEIN 58"/>
    <property type="match status" value="1"/>
</dbReference>
<dbReference type="GO" id="GO:0031428">
    <property type="term" value="C:box C/D methylation guide snoRNP complex"/>
    <property type="evidence" value="ECO:0007669"/>
    <property type="project" value="InterPro"/>
</dbReference>
<evidence type="ECO:0000256" key="4">
    <source>
        <dbReference type="ARBA" id="ARBA00023242"/>
    </source>
</evidence>
<feature type="domain" description="Nop" evidence="6">
    <location>
        <begin position="70"/>
        <end position="190"/>
    </location>
</feature>
<dbReference type="GO" id="GO:0032040">
    <property type="term" value="C:small-subunit processome"/>
    <property type="evidence" value="ECO:0007669"/>
    <property type="project" value="InterPro"/>
</dbReference>
<keyword evidence="3" id="KW-0690">Ribosome biogenesis</keyword>
<evidence type="ECO:0000256" key="5">
    <source>
        <dbReference type="SAM" id="MobiDB-lite"/>
    </source>
</evidence>
<accession>A0A5S6Q2S6</accession>
<dbReference type="InterPro" id="IPR045056">
    <property type="entry name" value="Nop56/Nop58"/>
</dbReference>
<evidence type="ECO:0000313" key="8">
    <source>
        <dbReference type="WBParaSite" id="TMUE_0000001503.1"/>
    </source>
</evidence>
<dbReference type="GO" id="GO:0042254">
    <property type="term" value="P:ribosome biogenesis"/>
    <property type="evidence" value="ECO:0007669"/>
    <property type="project" value="UniProtKB-KW"/>
</dbReference>
<dbReference type="FunFam" id="1.10.246.90:FF:000005">
    <property type="entry name" value="Nucleolar protein 5, putative"/>
    <property type="match status" value="1"/>
</dbReference>
<dbReference type="PROSITE" id="PS51358">
    <property type="entry name" value="NOP"/>
    <property type="match status" value="1"/>
</dbReference>
<dbReference type="PANTHER" id="PTHR10894">
    <property type="entry name" value="NUCLEOLAR PROTEIN 5 NUCLEOLAR PROTEIN NOP5 NOP58"/>
    <property type="match status" value="1"/>
</dbReference>
<evidence type="ECO:0000256" key="1">
    <source>
        <dbReference type="ARBA" id="ARBA00004604"/>
    </source>
</evidence>
<evidence type="ECO:0000259" key="6">
    <source>
        <dbReference type="PROSITE" id="PS51358"/>
    </source>
</evidence>
<keyword evidence="7" id="KW-1185">Reference proteome</keyword>
<dbReference type="InterPro" id="IPR042239">
    <property type="entry name" value="Nop_C"/>
</dbReference>
<keyword evidence="4" id="KW-0539">Nucleus</keyword>
<evidence type="ECO:0000256" key="2">
    <source>
        <dbReference type="ARBA" id="ARBA00009211"/>
    </source>
</evidence>
<dbReference type="GO" id="GO:0030515">
    <property type="term" value="F:snoRNA binding"/>
    <property type="evidence" value="ECO:0007669"/>
    <property type="project" value="InterPro"/>
</dbReference>
<sequence length="434" mass="48301">MRKDLDLEQLRSIVSDDTVQKVKELALHSMGSEITDDDSDRIRELCTQILELDTYRDSLGEYMRTRMATLAPNMTALVGEVLAARLIARAGSLVNLAKSASSTVQLLGAEKALFRALKTKRDTPKYGLIYHAQLIGSAPPKLKGKMARMLAAKLSLSCRMDAFAERPVVDTSVALQHRAGLEQKLKYMENVAAFSELPAAKGTPRQCSSWTPKVEQSGYDRTAFLHGRKRAPREISPTEAISGGYDEVGTSEQNEAADDVAVPAEIEVVEEGVHVCKKKSKRSRLSSSTETERSPSIFKDVSQLTTSMEESEVLSFDQDASFRSTGEMTRKEKKRKKHRSERKAAQEEADSTERPVVELSETSVKREIITFSGEELEASGTTMPRTSEEGKLEKKKKKRSETIVTERTTMSDTSLLKESLEGRAMESIRQVTRR</sequence>
<dbReference type="InterPro" id="IPR002687">
    <property type="entry name" value="Nop_dom"/>
</dbReference>
<protein>
    <submittedName>
        <fullName evidence="8">Nop domain-containing protein</fullName>
    </submittedName>
</protein>
<dbReference type="Proteomes" id="UP000046395">
    <property type="component" value="Unassembled WGS sequence"/>
</dbReference>
<feature type="compositionally biased region" description="Basic and acidic residues" evidence="5">
    <location>
        <begin position="342"/>
        <end position="356"/>
    </location>
</feature>
<proteinExistence type="inferred from homology"/>
<dbReference type="Gene3D" id="1.10.287.4070">
    <property type="match status" value="1"/>
</dbReference>
<reference evidence="8" key="1">
    <citation type="submission" date="2019-12" db="UniProtKB">
        <authorList>
            <consortium name="WormBaseParasite"/>
        </authorList>
    </citation>
    <scope>IDENTIFICATION</scope>
</reference>
<evidence type="ECO:0000256" key="3">
    <source>
        <dbReference type="ARBA" id="ARBA00022517"/>
    </source>
</evidence>
<dbReference type="Gene3D" id="1.10.246.90">
    <property type="entry name" value="Nop domain"/>
    <property type="match status" value="1"/>
</dbReference>
<feature type="region of interest" description="Disordered" evidence="5">
    <location>
        <begin position="279"/>
        <end position="360"/>
    </location>
</feature>
<dbReference type="Pfam" id="PF01798">
    <property type="entry name" value="Nop"/>
    <property type="match status" value="1"/>
</dbReference>
<comment type="subcellular location">
    <subcellularLocation>
        <location evidence="1">Nucleus</location>
        <location evidence="1">Nucleolus</location>
    </subcellularLocation>
</comment>
<dbReference type="AlphaFoldDB" id="A0A5S6Q2S6"/>
<feature type="compositionally biased region" description="Basic residues" evidence="5">
    <location>
        <begin position="331"/>
        <end position="341"/>
    </location>
</feature>
<comment type="similarity">
    <text evidence="2">Belongs to the NOP5/NOP56 family.</text>
</comment>
<dbReference type="STRING" id="70415.A0A5S6Q2S6"/>
<feature type="region of interest" description="Disordered" evidence="5">
    <location>
        <begin position="375"/>
        <end position="434"/>
    </location>
</feature>
<organism evidence="7 8">
    <name type="scientific">Trichuris muris</name>
    <name type="common">Mouse whipworm</name>
    <dbReference type="NCBI Taxonomy" id="70415"/>
    <lineage>
        <taxon>Eukaryota</taxon>
        <taxon>Metazoa</taxon>
        <taxon>Ecdysozoa</taxon>
        <taxon>Nematoda</taxon>
        <taxon>Enoplea</taxon>
        <taxon>Dorylaimia</taxon>
        <taxon>Trichinellida</taxon>
        <taxon>Trichuridae</taxon>
        <taxon>Trichuris</taxon>
    </lineage>
</organism>
<feature type="compositionally biased region" description="Polar residues" evidence="5">
    <location>
        <begin position="402"/>
        <end position="416"/>
    </location>
</feature>
<dbReference type="InterPro" id="IPR036070">
    <property type="entry name" value="Nop_dom_sf"/>
</dbReference>